<dbReference type="NCBIfam" id="TIGR00556">
    <property type="entry name" value="pantethn_trn"/>
    <property type="match status" value="1"/>
</dbReference>
<dbReference type="InterPro" id="IPR004568">
    <property type="entry name" value="Ppantetheine-prot_Trfase_dom"/>
</dbReference>
<dbReference type="GO" id="GO:0006633">
    <property type="term" value="P:fatty acid biosynthetic process"/>
    <property type="evidence" value="ECO:0007669"/>
    <property type="project" value="UniProtKB-UniRule"/>
</dbReference>
<sequence length="126" mass="13913">MIIGTGIDIIEIDRIARAIVRERFIERVFTAKEQSYCNSRGRQRAASYAARFAGKEAILKAFGTGLSGGELLDIEIIANAQGKPEAVLKGYYRDYAARLGVTGIYLSLTHARQYSAANAILWGERK</sequence>
<feature type="domain" description="4'-phosphopantetheinyl transferase" evidence="9">
    <location>
        <begin position="5"/>
        <end position="101"/>
    </location>
</feature>
<accession>A0A1G9Y9Z8</accession>
<comment type="function">
    <text evidence="8">Transfers the 4'-phosphopantetheine moiety from coenzyme A to a Ser of acyl-carrier-protein.</text>
</comment>
<name>A0A1G9Y9Z8_9FIRM</name>
<protein>
    <recommendedName>
        <fullName evidence="8">Holo-[acyl-carrier-protein] synthase</fullName>
        <shortName evidence="8">Holo-ACP synthase</shortName>
        <ecNumber evidence="8">2.7.8.7</ecNumber>
    </recommendedName>
    <alternativeName>
        <fullName evidence="8">4'-phosphopantetheinyl transferase AcpS</fullName>
    </alternativeName>
</protein>
<keyword evidence="8" id="KW-0963">Cytoplasm</keyword>
<evidence type="ECO:0000256" key="1">
    <source>
        <dbReference type="ARBA" id="ARBA00022516"/>
    </source>
</evidence>
<dbReference type="HAMAP" id="MF_00101">
    <property type="entry name" value="AcpS"/>
    <property type="match status" value="1"/>
</dbReference>
<dbReference type="AlphaFoldDB" id="A0A1G9Y9Z8"/>
<dbReference type="GO" id="GO:0000287">
    <property type="term" value="F:magnesium ion binding"/>
    <property type="evidence" value="ECO:0007669"/>
    <property type="project" value="UniProtKB-UniRule"/>
</dbReference>
<dbReference type="GO" id="GO:0008897">
    <property type="term" value="F:holo-[acyl-carrier-protein] synthase activity"/>
    <property type="evidence" value="ECO:0007669"/>
    <property type="project" value="UniProtKB-UniRule"/>
</dbReference>
<keyword evidence="11" id="KW-1185">Reference proteome</keyword>
<proteinExistence type="inferred from homology"/>
<comment type="catalytic activity">
    <reaction evidence="8">
        <text>apo-[ACP] + CoA = holo-[ACP] + adenosine 3',5'-bisphosphate + H(+)</text>
        <dbReference type="Rhea" id="RHEA:12068"/>
        <dbReference type="Rhea" id="RHEA-COMP:9685"/>
        <dbReference type="Rhea" id="RHEA-COMP:9690"/>
        <dbReference type="ChEBI" id="CHEBI:15378"/>
        <dbReference type="ChEBI" id="CHEBI:29999"/>
        <dbReference type="ChEBI" id="CHEBI:57287"/>
        <dbReference type="ChEBI" id="CHEBI:58343"/>
        <dbReference type="ChEBI" id="CHEBI:64479"/>
        <dbReference type="EC" id="2.7.8.7"/>
    </reaction>
</comment>
<evidence type="ECO:0000313" key="10">
    <source>
        <dbReference type="EMBL" id="SDN05506.1"/>
    </source>
</evidence>
<comment type="cofactor">
    <cofactor evidence="8">
        <name>Mg(2+)</name>
        <dbReference type="ChEBI" id="CHEBI:18420"/>
    </cofactor>
</comment>
<evidence type="ECO:0000256" key="2">
    <source>
        <dbReference type="ARBA" id="ARBA00022679"/>
    </source>
</evidence>
<keyword evidence="2 8" id="KW-0808">Transferase</keyword>
<dbReference type="GO" id="GO:0005737">
    <property type="term" value="C:cytoplasm"/>
    <property type="evidence" value="ECO:0007669"/>
    <property type="project" value="UniProtKB-SubCell"/>
</dbReference>
<gene>
    <name evidence="8" type="primary">acpS</name>
    <name evidence="10" type="ORF">SAMN04488502_11122</name>
</gene>
<dbReference type="RefSeq" id="WP_092074615.1">
    <property type="nucleotide sequence ID" value="NZ_FNHB01000011.1"/>
</dbReference>
<comment type="subcellular location">
    <subcellularLocation>
        <location evidence="8">Cytoplasm</location>
    </subcellularLocation>
</comment>
<dbReference type="STRING" id="146817.SAMN04488502_11122"/>
<evidence type="ECO:0000256" key="6">
    <source>
        <dbReference type="ARBA" id="ARBA00023098"/>
    </source>
</evidence>
<keyword evidence="6 8" id="KW-0443">Lipid metabolism</keyword>
<dbReference type="Gene3D" id="3.90.470.20">
    <property type="entry name" value="4'-phosphopantetheinyl transferase domain"/>
    <property type="match status" value="1"/>
</dbReference>
<keyword evidence="3 8" id="KW-0479">Metal-binding</keyword>
<evidence type="ECO:0000313" key="11">
    <source>
        <dbReference type="Proteomes" id="UP000214880"/>
    </source>
</evidence>
<dbReference type="EMBL" id="FNHB01000011">
    <property type="protein sequence ID" value="SDN05506.1"/>
    <property type="molecule type" value="Genomic_DNA"/>
</dbReference>
<dbReference type="InterPro" id="IPR008278">
    <property type="entry name" value="4-PPantetheinyl_Trfase_dom"/>
</dbReference>
<organism evidence="10 11">
    <name type="scientific">Dendrosporobacter quercicolus</name>
    <dbReference type="NCBI Taxonomy" id="146817"/>
    <lineage>
        <taxon>Bacteria</taxon>
        <taxon>Bacillati</taxon>
        <taxon>Bacillota</taxon>
        <taxon>Negativicutes</taxon>
        <taxon>Selenomonadales</taxon>
        <taxon>Sporomusaceae</taxon>
        <taxon>Dendrosporobacter</taxon>
    </lineage>
</organism>
<dbReference type="NCBIfam" id="TIGR00516">
    <property type="entry name" value="acpS"/>
    <property type="match status" value="1"/>
</dbReference>
<evidence type="ECO:0000256" key="5">
    <source>
        <dbReference type="ARBA" id="ARBA00022842"/>
    </source>
</evidence>
<evidence type="ECO:0000256" key="4">
    <source>
        <dbReference type="ARBA" id="ARBA00022832"/>
    </source>
</evidence>
<evidence type="ECO:0000256" key="8">
    <source>
        <dbReference type="HAMAP-Rule" id="MF_00101"/>
    </source>
</evidence>
<feature type="binding site" evidence="8">
    <location>
        <position position="56"/>
    </location>
    <ligand>
        <name>Mg(2+)</name>
        <dbReference type="ChEBI" id="CHEBI:18420"/>
    </ligand>
</feature>
<dbReference type="OrthoDB" id="517356at2"/>
<dbReference type="EC" id="2.7.8.7" evidence="8"/>
<reference evidence="10 11" key="1">
    <citation type="submission" date="2016-10" db="EMBL/GenBank/DDBJ databases">
        <authorList>
            <person name="de Groot N.N."/>
        </authorList>
    </citation>
    <scope>NUCLEOTIDE SEQUENCE [LARGE SCALE GENOMIC DNA]</scope>
    <source>
        <strain evidence="10 11">DSM 1736</strain>
    </source>
</reference>
<keyword evidence="5 8" id="KW-0460">Magnesium</keyword>
<dbReference type="InterPro" id="IPR037143">
    <property type="entry name" value="4-PPantetheinyl_Trfase_dom_sf"/>
</dbReference>
<evidence type="ECO:0000259" key="9">
    <source>
        <dbReference type="Pfam" id="PF01648"/>
    </source>
</evidence>
<keyword evidence="1 8" id="KW-0444">Lipid biosynthesis</keyword>
<dbReference type="SUPFAM" id="SSF56214">
    <property type="entry name" value="4'-phosphopantetheinyl transferase"/>
    <property type="match status" value="1"/>
</dbReference>
<keyword evidence="7 8" id="KW-0275">Fatty acid biosynthesis</keyword>
<comment type="similarity">
    <text evidence="8">Belongs to the P-Pant transferase superfamily. AcpS family.</text>
</comment>
<dbReference type="Pfam" id="PF01648">
    <property type="entry name" value="ACPS"/>
    <property type="match status" value="1"/>
</dbReference>
<feature type="binding site" evidence="8">
    <location>
        <position position="8"/>
    </location>
    <ligand>
        <name>Mg(2+)</name>
        <dbReference type="ChEBI" id="CHEBI:18420"/>
    </ligand>
</feature>
<keyword evidence="4 8" id="KW-0276">Fatty acid metabolism</keyword>
<dbReference type="InterPro" id="IPR002582">
    <property type="entry name" value="ACPS"/>
</dbReference>
<evidence type="ECO:0000256" key="3">
    <source>
        <dbReference type="ARBA" id="ARBA00022723"/>
    </source>
</evidence>
<dbReference type="Proteomes" id="UP000214880">
    <property type="component" value="Unassembled WGS sequence"/>
</dbReference>
<evidence type="ECO:0000256" key="7">
    <source>
        <dbReference type="ARBA" id="ARBA00023160"/>
    </source>
</evidence>